<dbReference type="Pfam" id="PF00005">
    <property type="entry name" value="ABC_tran"/>
    <property type="match status" value="1"/>
</dbReference>
<dbReference type="PANTHER" id="PTHR43297:SF2">
    <property type="entry name" value="DIPEPTIDE TRANSPORT ATP-BINDING PROTEIN DPPD"/>
    <property type="match status" value="1"/>
</dbReference>
<evidence type="ECO:0000256" key="5">
    <source>
        <dbReference type="ARBA" id="ARBA00022741"/>
    </source>
</evidence>
<dbReference type="InterPro" id="IPR003439">
    <property type="entry name" value="ABC_transporter-like_ATP-bd"/>
</dbReference>
<reference evidence="10" key="1">
    <citation type="submission" date="2019-05" db="EMBL/GenBank/DDBJ databases">
        <title>Tamlana fucoidanivorans sp. nov., isolated from the surface of algae collected from Fujian province in China.</title>
        <authorList>
            <person name="Li J."/>
        </authorList>
    </citation>
    <scope>NUCLEOTIDE SEQUENCE [LARGE SCALE GENOMIC DNA]</scope>
    <source>
        <strain evidence="10">2251</strain>
        <plasmid evidence="10">unnamed4</plasmid>
    </source>
</reference>
<dbReference type="SMART" id="SM00382">
    <property type="entry name" value="AAA"/>
    <property type="match status" value="1"/>
</dbReference>
<dbReference type="KEGG" id="plia:E4191_20120"/>
<evidence type="ECO:0000256" key="1">
    <source>
        <dbReference type="ARBA" id="ARBA00004417"/>
    </source>
</evidence>
<dbReference type="PANTHER" id="PTHR43297">
    <property type="entry name" value="OLIGOPEPTIDE TRANSPORT ATP-BINDING PROTEIN APPD"/>
    <property type="match status" value="1"/>
</dbReference>
<evidence type="ECO:0000256" key="7">
    <source>
        <dbReference type="ARBA" id="ARBA00023136"/>
    </source>
</evidence>
<feature type="domain" description="ABC transporter" evidence="8">
    <location>
        <begin position="7"/>
        <end position="254"/>
    </location>
</feature>
<dbReference type="NCBIfam" id="TIGR01727">
    <property type="entry name" value="oligo_HPY"/>
    <property type="match status" value="1"/>
</dbReference>
<evidence type="ECO:0000256" key="3">
    <source>
        <dbReference type="ARBA" id="ARBA00022448"/>
    </source>
</evidence>
<keyword evidence="9" id="KW-0614">Plasmid</keyword>
<accession>A0A4Y5SSF2</accession>
<evidence type="ECO:0000256" key="4">
    <source>
        <dbReference type="ARBA" id="ARBA00022475"/>
    </source>
</evidence>
<dbReference type="InterPro" id="IPR017871">
    <property type="entry name" value="ABC_transporter-like_CS"/>
</dbReference>
<dbReference type="GO" id="GO:0055085">
    <property type="term" value="P:transmembrane transport"/>
    <property type="evidence" value="ECO:0007669"/>
    <property type="project" value="UniProtKB-ARBA"/>
</dbReference>
<evidence type="ECO:0000259" key="8">
    <source>
        <dbReference type="PROSITE" id="PS50893"/>
    </source>
</evidence>
<keyword evidence="5" id="KW-0547">Nucleotide-binding</keyword>
<dbReference type="Gene3D" id="3.40.50.300">
    <property type="entry name" value="P-loop containing nucleotide triphosphate hydrolases"/>
    <property type="match status" value="1"/>
</dbReference>
<dbReference type="FunFam" id="3.40.50.300:FF:000016">
    <property type="entry name" value="Oligopeptide ABC transporter ATP-binding component"/>
    <property type="match status" value="1"/>
</dbReference>
<keyword evidence="4" id="KW-1003">Cell membrane</keyword>
<dbReference type="CDD" id="cd03257">
    <property type="entry name" value="ABC_NikE_OppD_transporters"/>
    <property type="match status" value="1"/>
</dbReference>
<protein>
    <submittedName>
        <fullName evidence="9">ABC transporter ATP-binding protein</fullName>
    </submittedName>
</protein>
<dbReference type="PROSITE" id="PS50893">
    <property type="entry name" value="ABC_TRANSPORTER_2"/>
    <property type="match status" value="1"/>
</dbReference>
<dbReference type="EMBL" id="CP040763">
    <property type="protein sequence ID" value="QDA36417.1"/>
    <property type="molecule type" value="Genomic_DNA"/>
</dbReference>
<evidence type="ECO:0000313" key="9">
    <source>
        <dbReference type="EMBL" id="QDA36417.1"/>
    </source>
</evidence>
<comment type="subcellular location">
    <subcellularLocation>
        <location evidence="1">Cell inner membrane</location>
        <topology evidence="1">Peripheral membrane protein</topology>
    </subcellularLocation>
</comment>
<dbReference type="Pfam" id="PF08352">
    <property type="entry name" value="oligo_HPY"/>
    <property type="match status" value="1"/>
</dbReference>
<dbReference type="InterPro" id="IPR027417">
    <property type="entry name" value="P-loop_NTPase"/>
</dbReference>
<dbReference type="GO" id="GO:0005886">
    <property type="term" value="C:plasma membrane"/>
    <property type="evidence" value="ECO:0007669"/>
    <property type="project" value="UniProtKB-SubCell"/>
</dbReference>
<dbReference type="InterPro" id="IPR003593">
    <property type="entry name" value="AAA+_ATPase"/>
</dbReference>
<keyword evidence="3" id="KW-0813">Transport</keyword>
<dbReference type="RefSeq" id="WP_139616163.1">
    <property type="nucleotide sequence ID" value="NZ_CP040763.1"/>
</dbReference>
<dbReference type="AlphaFoldDB" id="A0A4Y5SSF2"/>
<dbReference type="GO" id="GO:0005524">
    <property type="term" value="F:ATP binding"/>
    <property type="evidence" value="ECO:0007669"/>
    <property type="project" value="UniProtKB-KW"/>
</dbReference>
<sequence length="325" mass="35570">MTPLLQIRDLNVRFKGGRTVHAINDLSLTLMPGETLALLGESGSGKSVTLKTLLRLLPEKRTDLSGEIDFDGTDIMTLSGRTLRAYRGGDVSMIFQDPGLALDPVYTVGQQIAETVMRHKGVSREDAMEVALDMLHRVRIPSAERRLKSYPHELSGGMRQRVMIALALACRPRLLLADEPTTALDATVQIQILLLLRELQAEFGMGVIFVTHDIGVAVEISERIAIMYAGQIVEEGTTREVIRNPQHPYTRGLLAANLHDVARGQRLDAIPGAPPSLEVRPDSCSFAPRCPLVLPACREALPPMQSPAPRRRVACLRAGEPLAAE</sequence>
<comment type="similarity">
    <text evidence="2">Belongs to the ABC transporter superfamily.</text>
</comment>
<dbReference type="GO" id="GO:0016887">
    <property type="term" value="F:ATP hydrolysis activity"/>
    <property type="evidence" value="ECO:0007669"/>
    <property type="project" value="InterPro"/>
</dbReference>
<proteinExistence type="inferred from homology"/>
<dbReference type="SUPFAM" id="SSF52540">
    <property type="entry name" value="P-loop containing nucleoside triphosphate hydrolases"/>
    <property type="match status" value="1"/>
</dbReference>
<evidence type="ECO:0000256" key="2">
    <source>
        <dbReference type="ARBA" id="ARBA00005417"/>
    </source>
</evidence>
<evidence type="ECO:0000256" key="6">
    <source>
        <dbReference type="ARBA" id="ARBA00022840"/>
    </source>
</evidence>
<dbReference type="Proteomes" id="UP000296374">
    <property type="component" value="Plasmid unnamed4"/>
</dbReference>
<evidence type="ECO:0000313" key="10">
    <source>
        <dbReference type="Proteomes" id="UP000296374"/>
    </source>
</evidence>
<geneLocation type="plasmid" evidence="9 10">
    <name>unnamed4</name>
</geneLocation>
<dbReference type="InterPro" id="IPR050388">
    <property type="entry name" value="ABC_Ni/Peptide_Import"/>
</dbReference>
<gene>
    <name evidence="9" type="ORF">E4191_20120</name>
</gene>
<keyword evidence="6 9" id="KW-0067">ATP-binding</keyword>
<dbReference type="GO" id="GO:0015833">
    <property type="term" value="P:peptide transport"/>
    <property type="evidence" value="ECO:0007669"/>
    <property type="project" value="InterPro"/>
</dbReference>
<name>A0A4Y5SSF2_9RHOB</name>
<keyword evidence="7" id="KW-0472">Membrane</keyword>
<dbReference type="PROSITE" id="PS00211">
    <property type="entry name" value="ABC_TRANSPORTER_1"/>
    <property type="match status" value="1"/>
</dbReference>
<dbReference type="InterPro" id="IPR013563">
    <property type="entry name" value="Oligopep_ABC_C"/>
</dbReference>
<organism evidence="9 10">
    <name type="scientific">Paracoccus liaowanqingii</name>
    <dbReference type="NCBI Taxonomy" id="2560053"/>
    <lineage>
        <taxon>Bacteria</taxon>
        <taxon>Pseudomonadati</taxon>
        <taxon>Pseudomonadota</taxon>
        <taxon>Alphaproteobacteria</taxon>
        <taxon>Rhodobacterales</taxon>
        <taxon>Paracoccaceae</taxon>
        <taxon>Paracoccus</taxon>
    </lineage>
</organism>